<comment type="caution">
    <text evidence="1">The sequence shown here is derived from an EMBL/GenBank/DDBJ whole genome shotgun (WGS) entry which is preliminary data.</text>
</comment>
<reference evidence="1 2" key="1">
    <citation type="journal article" date="2023" name="BMC Biotechnol.">
        <title>Vitis rotundifolia cv Carlos genome sequencing.</title>
        <authorList>
            <person name="Huff M."/>
            <person name="Hulse-Kemp A."/>
            <person name="Scheffler B."/>
            <person name="Youngblood R."/>
            <person name="Simpson S."/>
            <person name="Babiker E."/>
            <person name="Staton M."/>
        </authorList>
    </citation>
    <scope>NUCLEOTIDE SEQUENCE [LARGE SCALE GENOMIC DNA]</scope>
    <source>
        <tissue evidence="1">Leaf</tissue>
    </source>
</reference>
<name>A0AA38ZVS2_VITRO</name>
<dbReference type="FunFam" id="1.25.40.20:FF:000978">
    <property type="entry name" value="Uncharacterized protein"/>
    <property type="match status" value="1"/>
</dbReference>
<dbReference type="Pfam" id="PF00023">
    <property type="entry name" value="Ank"/>
    <property type="match status" value="1"/>
</dbReference>
<evidence type="ECO:0000313" key="1">
    <source>
        <dbReference type="EMBL" id="KAJ9696107.1"/>
    </source>
</evidence>
<dbReference type="AlphaFoldDB" id="A0AA38ZVS2"/>
<sequence>MASPRETTQNMEVIKKKLFRSAMQGKWDEVVNIYKENEEAHMAKITKSGDTALHVAVSDDQAGIVEQLLLIIRGKDKVKEVLKIQNERGNISLHLAASMGSRKMCKCIADALPDLIGARNHDSETPLFLAALHGKKEAFICLHEICGFDKGKTYCRRNDGDTILHCAIAGEYFDLAFEIIRRYNDLVNSVNEQGLSPLHLLATKHSAFRSGSHFRWFTNIIYHCKNHFSFKTTSFLK</sequence>
<dbReference type="Proteomes" id="UP001168098">
    <property type="component" value="Unassembled WGS sequence"/>
</dbReference>
<evidence type="ECO:0000313" key="2">
    <source>
        <dbReference type="Proteomes" id="UP001168098"/>
    </source>
</evidence>
<organism evidence="1 2">
    <name type="scientific">Vitis rotundifolia</name>
    <name type="common">Muscadine grape</name>
    <dbReference type="NCBI Taxonomy" id="103349"/>
    <lineage>
        <taxon>Eukaryota</taxon>
        <taxon>Viridiplantae</taxon>
        <taxon>Streptophyta</taxon>
        <taxon>Embryophyta</taxon>
        <taxon>Tracheophyta</taxon>
        <taxon>Spermatophyta</taxon>
        <taxon>Magnoliopsida</taxon>
        <taxon>eudicotyledons</taxon>
        <taxon>Gunneridae</taxon>
        <taxon>Pentapetalae</taxon>
        <taxon>rosids</taxon>
        <taxon>Vitales</taxon>
        <taxon>Vitaceae</taxon>
        <taxon>Viteae</taxon>
        <taxon>Vitis</taxon>
    </lineage>
</organism>
<dbReference type="InterPro" id="IPR002110">
    <property type="entry name" value="Ankyrin_rpt"/>
</dbReference>
<dbReference type="Pfam" id="PF12796">
    <property type="entry name" value="Ank_2"/>
    <property type="match status" value="1"/>
</dbReference>
<dbReference type="SUPFAM" id="SSF48403">
    <property type="entry name" value="Ankyrin repeat"/>
    <property type="match status" value="1"/>
</dbReference>
<dbReference type="SMART" id="SM00248">
    <property type="entry name" value="ANK"/>
    <property type="match status" value="4"/>
</dbReference>
<accession>A0AA38ZVS2</accession>
<gene>
    <name evidence="1" type="ORF">PVL29_008383</name>
</gene>
<proteinExistence type="predicted"/>
<dbReference type="PANTHER" id="PTHR24121:SF15">
    <property type="entry name" value="ANKYRIN REPEAT PROTEIN"/>
    <property type="match status" value="1"/>
</dbReference>
<dbReference type="PANTHER" id="PTHR24121">
    <property type="entry name" value="NO MECHANORECEPTOR POTENTIAL C, ISOFORM D-RELATED"/>
    <property type="match status" value="1"/>
</dbReference>
<dbReference type="EMBL" id="JARBHA010000007">
    <property type="protein sequence ID" value="KAJ9696107.1"/>
    <property type="molecule type" value="Genomic_DNA"/>
</dbReference>
<dbReference type="Gene3D" id="1.25.40.20">
    <property type="entry name" value="Ankyrin repeat-containing domain"/>
    <property type="match status" value="2"/>
</dbReference>
<dbReference type="InterPro" id="IPR036770">
    <property type="entry name" value="Ankyrin_rpt-contain_sf"/>
</dbReference>
<keyword evidence="2" id="KW-1185">Reference proteome</keyword>
<protein>
    <submittedName>
        <fullName evidence="1">Uncharacterized protein</fullName>
    </submittedName>
</protein>